<dbReference type="RefSeq" id="WP_013153343.1">
    <property type="nucleotide sequence ID" value="NC_014210.1"/>
</dbReference>
<dbReference type="Proteomes" id="UP000002219">
    <property type="component" value="Chromosome 1"/>
</dbReference>
<dbReference type="HOGENOM" id="CLU_155163_0_0_11"/>
<sequence>MKGTGARREKVDRLWAEHMRAEFPAGLRGRELAGVHMILLDADVAGCVTTWQSNRGVLDDKRHRALLRCVTDLDKVLPLLTDAQETGYYERLRDLAVMVLEHDS</sequence>
<organism evidence="1 2">
    <name type="scientific">Nocardiopsis dassonvillei (strain ATCC 23218 / DSM 43111 / CIP 107115 / JCM 7437 / KCTC 9190 / NBRC 14626 / NCTC 10488 / NRRL B-5397 / IMRU 509)</name>
    <name type="common">Actinomadura dassonvillei</name>
    <dbReference type="NCBI Taxonomy" id="446468"/>
    <lineage>
        <taxon>Bacteria</taxon>
        <taxon>Bacillati</taxon>
        <taxon>Actinomycetota</taxon>
        <taxon>Actinomycetes</taxon>
        <taxon>Streptosporangiales</taxon>
        <taxon>Nocardiopsidaceae</taxon>
        <taxon>Nocardiopsis</taxon>
    </lineage>
</organism>
<dbReference type="EMBL" id="CP002040">
    <property type="protein sequence ID" value="ADH67736.1"/>
    <property type="molecule type" value="Genomic_DNA"/>
</dbReference>
<dbReference type="eggNOG" id="ENOG5031VWJ">
    <property type="taxonomic scope" value="Bacteria"/>
</dbReference>
<dbReference type="AlphaFoldDB" id="D7AVP7"/>
<evidence type="ECO:0000313" key="2">
    <source>
        <dbReference type="Proteomes" id="UP000002219"/>
    </source>
</evidence>
<dbReference type="OrthoDB" id="3478973at2"/>
<proteinExistence type="predicted"/>
<keyword evidence="2" id="KW-1185">Reference proteome</keyword>
<dbReference type="KEGG" id="nda:Ndas_2314"/>
<evidence type="ECO:0000313" key="1">
    <source>
        <dbReference type="EMBL" id="ADH67736.1"/>
    </source>
</evidence>
<accession>D7AVP7</accession>
<protein>
    <submittedName>
        <fullName evidence="1">Uncharacterized protein</fullName>
    </submittedName>
</protein>
<name>D7AVP7_NOCDD</name>
<gene>
    <name evidence="1" type="ordered locus">Ndas_2314</name>
</gene>
<dbReference type="STRING" id="446468.Ndas_2314"/>
<dbReference type="GeneID" id="91484895"/>
<reference evidence="1 2" key="1">
    <citation type="journal article" date="2010" name="Stand. Genomic Sci.">
        <title>Complete genome sequence of Nocardiopsis dassonvillei type strain (IMRU 509).</title>
        <authorList>
            <person name="Sun H."/>
            <person name="Lapidus A."/>
            <person name="Nolan M."/>
            <person name="Lucas S."/>
            <person name="Del Rio T.G."/>
            <person name="Tice H."/>
            <person name="Cheng J.F."/>
            <person name="Tapia R."/>
            <person name="Han C."/>
            <person name="Goodwin L."/>
            <person name="Pitluck S."/>
            <person name="Pagani I."/>
            <person name="Ivanova N."/>
            <person name="Mavromatis K."/>
            <person name="Mikhailova N."/>
            <person name="Pati A."/>
            <person name="Chen A."/>
            <person name="Palaniappan K."/>
            <person name="Land M."/>
            <person name="Hauser L."/>
            <person name="Chang Y.J."/>
            <person name="Jeffries C.D."/>
            <person name="Djao O.D."/>
            <person name="Rohde M."/>
            <person name="Sikorski J."/>
            <person name="Goker M."/>
            <person name="Woyke T."/>
            <person name="Bristow J."/>
            <person name="Eisen J.A."/>
            <person name="Markowitz V."/>
            <person name="Hugenholtz P."/>
            <person name="Kyrpides N.C."/>
            <person name="Klenk H.P."/>
        </authorList>
    </citation>
    <scope>NUCLEOTIDE SEQUENCE [LARGE SCALE GENOMIC DNA]</scope>
    <source>
        <strain evidence="2">ATCC 23218 / DSM 43111 / CIP 107115 / JCM 7437 / KCTC 9190 / NBRC 14626 / NCTC 10488 / NRRL B-5397 / IMRU 509</strain>
    </source>
</reference>